<dbReference type="PROSITE" id="PS50068">
    <property type="entry name" value="LDLRA_2"/>
    <property type="match status" value="1"/>
</dbReference>
<proteinExistence type="predicted"/>
<keyword evidence="5" id="KW-0472">Membrane</keyword>
<evidence type="ECO:0000256" key="7">
    <source>
        <dbReference type="PROSITE-ProRule" id="PRU00124"/>
    </source>
</evidence>
<evidence type="ECO:0000256" key="1">
    <source>
        <dbReference type="ARBA" id="ARBA00004167"/>
    </source>
</evidence>
<keyword evidence="2" id="KW-0812">Transmembrane</keyword>
<name>A0A816GMB9_ADIRI</name>
<evidence type="ECO:0000256" key="4">
    <source>
        <dbReference type="ARBA" id="ARBA00022989"/>
    </source>
</evidence>
<dbReference type="SMART" id="SM00192">
    <property type="entry name" value="LDLa"/>
    <property type="match status" value="4"/>
</dbReference>
<dbReference type="Proteomes" id="UP000663828">
    <property type="component" value="Unassembled WGS sequence"/>
</dbReference>
<evidence type="ECO:0000256" key="5">
    <source>
        <dbReference type="ARBA" id="ARBA00023136"/>
    </source>
</evidence>
<dbReference type="EMBL" id="CAJNOR010013809">
    <property type="protein sequence ID" value="CAF1675279.1"/>
    <property type="molecule type" value="Genomic_DNA"/>
</dbReference>
<sequence>MPLNRTSAQCENGGEKRRFLELLDQDIQPSEILRWTSSVEMADLYAAVFNDRSLLAENDTRFVCNCTQYGTFGKYCEYQFTHRTNVFSKAILNQFDEKRTGDFWNTQRYGSILCYTTLPCESSPLCLDWREICDGVQRCLNGMDEENRDKLEFNECEDEEYRCSNGMCIAEEFWLDGDVDCMDWSDELYLGMEDECPFAPKSIECDEHLCIRGMYSCGDGQCILWGARMAFQRFNIPFGECFTKRNLNYMCDVSPYRPAWTLESGLCWPDENYDDLRYPPWDMMNTSNLTEAGKCQYLFRCLLSEGVERDCPWECISQYRIRDGTYDCLGGDDEAVVLERSYCTGNVGRQRFQCFNEERKCLTIERLRTYVIDCSNSYDESLHGIGISSEDQVKCVKGHMTNCHQLKDYIQQSSIENSKNQSDTVDYSPSSSTSRIPFAWYCDTFWDLEGDVDEMNSSCLHW</sequence>
<evidence type="ECO:0000313" key="8">
    <source>
        <dbReference type="EMBL" id="CAF1675279.1"/>
    </source>
</evidence>
<accession>A0A816GMB9</accession>
<dbReference type="AlphaFoldDB" id="A0A816GMB9"/>
<gene>
    <name evidence="8" type="ORF">XAT740_LOCUS59473</name>
</gene>
<keyword evidence="6 7" id="KW-1015">Disulfide bond</keyword>
<protein>
    <submittedName>
        <fullName evidence="8">Uncharacterized protein</fullName>
    </submittedName>
</protein>
<dbReference type="Pfam" id="PF00057">
    <property type="entry name" value="Ldl_recept_a"/>
    <property type="match status" value="1"/>
</dbReference>
<evidence type="ECO:0000256" key="3">
    <source>
        <dbReference type="ARBA" id="ARBA00022737"/>
    </source>
</evidence>
<feature type="disulfide bond" evidence="7">
    <location>
        <begin position="156"/>
        <end position="168"/>
    </location>
</feature>
<organism evidence="8 9">
    <name type="scientific">Adineta ricciae</name>
    <name type="common">Rotifer</name>
    <dbReference type="NCBI Taxonomy" id="249248"/>
    <lineage>
        <taxon>Eukaryota</taxon>
        <taxon>Metazoa</taxon>
        <taxon>Spiralia</taxon>
        <taxon>Gnathifera</taxon>
        <taxon>Rotifera</taxon>
        <taxon>Eurotatoria</taxon>
        <taxon>Bdelloidea</taxon>
        <taxon>Adinetida</taxon>
        <taxon>Adinetidae</taxon>
        <taxon>Adineta</taxon>
    </lineage>
</organism>
<dbReference type="SUPFAM" id="SSF57424">
    <property type="entry name" value="LDL receptor-like module"/>
    <property type="match status" value="1"/>
</dbReference>
<dbReference type="InterPro" id="IPR002172">
    <property type="entry name" value="LDrepeatLR_classA_rpt"/>
</dbReference>
<feature type="disulfide bond" evidence="7">
    <location>
        <begin position="163"/>
        <end position="181"/>
    </location>
</feature>
<dbReference type="PRINTS" id="PR00261">
    <property type="entry name" value="LDLRECEPTOR"/>
</dbReference>
<dbReference type="GO" id="GO:0005886">
    <property type="term" value="C:plasma membrane"/>
    <property type="evidence" value="ECO:0007669"/>
    <property type="project" value="TreeGrafter"/>
</dbReference>
<dbReference type="GO" id="GO:0016192">
    <property type="term" value="P:vesicle-mediated transport"/>
    <property type="evidence" value="ECO:0007669"/>
    <property type="project" value="UniProtKB-ARBA"/>
</dbReference>
<evidence type="ECO:0000313" key="9">
    <source>
        <dbReference type="Proteomes" id="UP000663828"/>
    </source>
</evidence>
<dbReference type="PANTHER" id="PTHR24270:SF63">
    <property type="entry name" value="TERRIBLY REDUCED OPTIC LOBES, ISOFORM B"/>
    <property type="match status" value="1"/>
</dbReference>
<comment type="caution">
    <text evidence="7">Lacks conserved residue(s) required for the propagation of feature annotation.</text>
</comment>
<dbReference type="CDD" id="cd00112">
    <property type="entry name" value="LDLa"/>
    <property type="match status" value="1"/>
</dbReference>
<dbReference type="InterPro" id="IPR050685">
    <property type="entry name" value="LDLR"/>
</dbReference>
<reference evidence="8" key="1">
    <citation type="submission" date="2021-02" db="EMBL/GenBank/DDBJ databases">
        <authorList>
            <person name="Nowell W R."/>
        </authorList>
    </citation>
    <scope>NUCLEOTIDE SEQUENCE</scope>
</reference>
<dbReference type="InterPro" id="IPR036055">
    <property type="entry name" value="LDL_receptor-like_sf"/>
</dbReference>
<evidence type="ECO:0000256" key="2">
    <source>
        <dbReference type="ARBA" id="ARBA00022692"/>
    </source>
</evidence>
<feature type="non-terminal residue" evidence="8">
    <location>
        <position position="1"/>
    </location>
</feature>
<comment type="subcellular location">
    <subcellularLocation>
        <location evidence="1">Membrane</location>
        <topology evidence="1">Single-pass membrane protein</topology>
    </subcellularLocation>
</comment>
<keyword evidence="4" id="KW-1133">Transmembrane helix</keyword>
<keyword evidence="3" id="KW-0677">Repeat</keyword>
<dbReference type="Gene3D" id="4.10.400.10">
    <property type="entry name" value="Low-density Lipoprotein Receptor"/>
    <property type="match status" value="1"/>
</dbReference>
<evidence type="ECO:0000256" key="6">
    <source>
        <dbReference type="ARBA" id="ARBA00023157"/>
    </source>
</evidence>
<keyword evidence="9" id="KW-1185">Reference proteome</keyword>
<comment type="caution">
    <text evidence="8">The sequence shown here is derived from an EMBL/GenBank/DDBJ whole genome shotgun (WGS) entry which is preliminary data.</text>
</comment>
<dbReference type="PANTHER" id="PTHR24270">
    <property type="entry name" value="LOW-DENSITY LIPOPROTEIN RECEPTOR-RELATED"/>
    <property type="match status" value="1"/>
</dbReference>